<name>A0A914CZS5_9BILA</name>
<protein>
    <submittedName>
        <fullName evidence="7">Transthyretin-like family protein</fullName>
    </submittedName>
</protein>
<dbReference type="Pfam" id="PF01060">
    <property type="entry name" value="TTR-52"/>
    <property type="match status" value="1"/>
</dbReference>
<keyword evidence="6" id="KW-1185">Reference proteome</keyword>
<dbReference type="InterPro" id="IPR001534">
    <property type="entry name" value="Transthyretin-like"/>
</dbReference>
<evidence type="ECO:0000256" key="5">
    <source>
        <dbReference type="SAM" id="SignalP"/>
    </source>
</evidence>
<evidence type="ECO:0000256" key="1">
    <source>
        <dbReference type="ARBA" id="ARBA00004613"/>
    </source>
</evidence>
<organism evidence="6 7">
    <name type="scientific">Acrobeloides nanus</name>
    <dbReference type="NCBI Taxonomy" id="290746"/>
    <lineage>
        <taxon>Eukaryota</taxon>
        <taxon>Metazoa</taxon>
        <taxon>Ecdysozoa</taxon>
        <taxon>Nematoda</taxon>
        <taxon>Chromadorea</taxon>
        <taxon>Rhabditida</taxon>
        <taxon>Tylenchina</taxon>
        <taxon>Cephalobomorpha</taxon>
        <taxon>Cephaloboidea</taxon>
        <taxon>Cephalobidae</taxon>
        <taxon>Acrobeloides</taxon>
    </lineage>
</organism>
<reference evidence="7" key="1">
    <citation type="submission" date="2022-11" db="UniProtKB">
        <authorList>
            <consortium name="WormBaseParasite"/>
        </authorList>
    </citation>
    <scope>IDENTIFICATION</scope>
</reference>
<keyword evidence="4 5" id="KW-0732">Signal</keyword>
<sequence length="141" mass="15225">MFPQLFVVISLAALLSFSEALLGIGRSQTIDVQGSLTCDGKPATGVLVKLYDSNSLMWDNLLGQTNSNSSGQFSMTGKIHDITTMDPKVDIFTRCHVGAVRCSRKIVVKVPHSAIDNGNAYSIGQIELANKYPGESHDCIH</sequence>
<dbReference type="InterPro" id="IPR038479">
    <property type="entry name" value="Transthyretin-like_sf"/>
</dbReference>
<dbReference type="PANTHER" id="PTHR21700">
    <property type="entry name" value="TRANSTHYRETIN-LIKE FAMILY PROTEIN-RELATED"/>
    <property type="match status" value="1"/>
</dbReference>
<feature type="signal peptide" evidence="5">
    <location>
        <begin position="1"/>
        <end position="20"/>
    </location>
</feature>
<dbReference type="GO" id="GO:0005576">
    <property type="term" value="C:extracellular region"/>
    <property type="evidence" value="ECO:0007669"/>
    <property type="project" value="UniProtKB-SubCell"/>
</dbReference>
<accession>A0A914CZS5</accession>
<evidence type="ECO:0000256" key="3">
    <source>
        <dbReference type="ARBA" id="ARBA00022525"/>
    </source>
</evidence>
<dbReference type="Proteomes" id="UP000887540">
    <property type="component" value="Unplaced"/>
</dbReference>
<evidence type="ECO:0000313" key="6">
    <source>
        <dbReference type="Proteomes" id="UP000887540"/>
    </source>
</evidence>
<proteinExistence type="inferred from homology"/>
<comment type="subcellular location">
    <subcellularLocation>
        <location evidence="1">Secreted</location>
    </subcellularLocation>
</comment>
<comment type="similarity">
    <text evidence="2">Belongs to the nematode transthyretin-like family.</text>
</comment>
<dbReference type="Gene3D" id="2.60.40.3330">
    <property type="match status" value="1"/>
</dbReference>
<dbReference type="GO" id="GO:0009986">
    <property type="term" value="C:cell surface"/>
    <property type="evidence" value="ECO:0007669"/>
    <property type="project" value="InterPro"/>
</dbReference>
<evidence type="ECO:0000313" key="7">
    <source>
        <dbReference type="WBParaSite" id="ACRNAN_scaffold16432.g18832.t1"/>
    </source>
</evidence>
<dbReference type="AlphaFoldDB" id="A0A914CZS5"/>
<dbReference type="WBParaSite" id="ACRNAN_scaffold16432.g18832.t1">
    <property type="protein sequence ID" value="ACRNAN_scaffold16432.g18832.t1"/>
    <property type="gene ID" value="ACRNAN_scaffold16432.g18832"/>
</dbReference>
<evidence type="ECO:0000256" key="2">
    <source>
        <dbReference type="ARBA" id="ARBA00010112"/>
    </source>
</evidence>
<evidence type="ECO:0000256" key="4">
    <source>
        <dbReference type="ARBA" id="ARBA00022729"/>
    </source>
</evidence>
<keyword evidence="3" id="KW-0964">Secreted</keyword>
<feature type="chain" id="PRO_5037318109" evidence="5">
    <location>
        <begin position="21"/>
        <end position="141"/>
    </location>
</feature>